<evidence type="ECO:0000259" key="1">
    <source>
        <dbReference type="Pfam" id="PF13468"/>
    </source>
</evidence>
<dbReference type="Proteomes" id="UP000305948">
    <property type="component" value="Unassembled WGS sequence"/>
</dbReference>
<proteinExistence type="predicted"/>
<dbReference type="InterPro" id="IPR029068">
    <property type="entry name" value="Glyas_Bleomycin-R_OHBP_Dase"/>
</dbReference>
<accession>A0A5C3MPQ3</accession>
<evidence type="ECO:0000313" key="2">
    <source>
        <dbReference type="EMBL" id="TFK46356.1"/>
    </source>
</evidence>
<gene>
    <name evidence="2" type="ORF">OE88DRAFT_1638375</name>
</gene>
<dbReference type="AlphaFoldDB" id="A0A5C3MPQ3"/>
<reference evidence="2 3" key="1">
    <citation type="journal article" date="2019" name="Nat. Ecol. Evol.">
        <title>Megaphylogeny resolves global patterns of mushroom evolution.</title>
        <authorList>
            <person name="Varga T."/>
            <person name="Krizsan K."/>
            <person name="Foldi C."/>
            <person name="Dima B."/>
            <person name="Sanchez-Garcia M."/>
            <person name="Sanchez-Ramirez S."/>
            <person name="Szollosi G.J."/>
            <person name="Szarkandi J.G."/>
            <person name="Papp V."/>
            <person name="Albert L."/>
            <person name="Andreopoulos W."/>
            <person name="Angelini C."/>
            <person name="Antonin V."/>
            <person name="Barry K.W."/>
            <person name="Bougher N.L."/>
            <person name="Buchanan P."/>
            <person name="Buyck B."/>
            <person name="Bense V."/>
            <person name="Catcheside P."/>
            <person name="Chovatia M."/>
            <person name="Cooper J."/>
            <person name="Damon W."/>
            <person name="Desjardin D."/>
            <person name="Finy P."/>
            <person name="Geml J."/>
            <person name="Haridas S."/>
            <person name="Hughes K."/>
            <person name="Justo A."/>
            <person name="Karasinski D."/>
            <person name="Kautmanova I."/>
            <person name="Kiss B."/>
            <person name="Kocsube S."/>
            <person name="Kotiranta H."/>
            <person name="LaButti K.M."/>
            <person name="Lechner B.E."/>
            <person name="Liimatainen K."/>
            <person name="Lipzen A."/>
            <person name="Lukacs Z."/>
            <person name="Mihaltcheva S."/>
            <person name="Morgado L.N."/>
            <person name="Niskanen T."/>
            <person name="Noordeloos M.E."/>
            <person name="Ohm R.A."/>
            <person name="Ortiz-Santana B."/>
            <person name="Ovrebo C."/>
            <person name="Racz N."/>
            <person name="Riley R."/>
            <person name="Savchenko A."/>
            <person name="Shiryaev A."/>
            <person name="Soop K."/>
            <person name="Spirin V."/>
            <person name="Szebenyi C."/>
            <person name="Tomsovsky M."/>
            <person name="Tulloss R.E."/>
            <person name="Uehling J."/>
            <person name="Grigoriev I.V."/>
            <person name="Vagvolgyi C."/>
            <person name="Papp T."/>
            <person name="Martin F.M."/>
            <person name="Miettinen O."/>
            <person name="Hibbett D.S."/>
            <person name="Nagy L.G."/>
        </authorList>
    </citation>
    <scope>NUCLEOTIDE SEQUENCE [LARGE SCALE GENOMIC DNA]</scope>
    <source>
        <strain evidence="2 3">OMC1185</strain>
    </source>
</reference>
<feature type="domain" description="Glyoxalase-like" evidence="1">
    <location>
        <begin position="8"/>
        <end position="191"/>
    </location>
</feature>
<dbReference type="InterPro" id="IPR025870">
    <property type="entry name" value="Glyoxalase-like_dom"/>
</dbReference>
<name>A0A5C3MPQ3_9AGAM</name>
<dbReference type="PANTHER" id="PTHR40265:SF1">
    <property type="entry name" value="GLYOXALASE-LIKE DOMAIN-CONTAINING PROTEIN"/>
    <property type="match status" value="1"/>
</dbReference>
<dbReference type="EMBL" id="ML213530">
    <property type="protein sequence ID" value="TFK46356.1"/>
    <property type="molecule type" value="Genomic_DNA"/>
</dbReference>
<dbReference type="Gene3D" id="3.10.180.10">
    <property type="entry name" value="2,3-Dihydroxybiphenyl 1,2-Dioxygenase, domain 1"/>
    <property type="match status" value="1"/>
</dbReference>
<evidence type="ECO:0000313" key="3">
    <source>
        <dbReference type="Proteomes" id="UP000305948"/>
    </source>
</evidence>
<protein>
    <recommendedName>
        <fullName evidence="1">Glyoxalase-like domain-containing protein</fullName>
    </recommendedName>
</protein>
<dbReference type="Pfam" id="PF13468">
    <property type="entry name" value="Glyoxalase_3"/>
    <property type="match status" value="1"/>
</dbReference>
<sequence>MAPATNVLDHIVHLTPPGTVAEATEQWRSLGFTVVPGGTHADGLTSNALVVLQDGVYIELISFVHPISYYPPGSPARLAQERHPWGHQEPGWIDYAFLGTSEKLSEVINDRAQHEKSGVEYLPEQPGGRARPDGKVLKWRITAPKTRGTWPFFCGDVTPREWRVPLKPESNAVHPSGALGVAHARLLADDTLMSDLKHHFASIIGEPPVQNDPLTWTLSSPNSLQTDQASGTKVPAPLLLLTLPENHEEETYLKERGSGLYELAFWFRKNGQGKEGGDSDETPYARVVWKAA</sequence>
<keyword evidence="3" id="KW-1185">Reference proteome</keyword>
<dbReference type="PANTHER" id="PTHR40265">
    <property type="entry name" value="BLL2707 PROTEIN"/>
    <property type="match status" value="1"/>
</dbReference>
<organism evidence="2 3">
    <name type="scientific">Heliocybe sulcata</name>
    <dbReference type="NCBI Taxonomy" id="5364"/>
    <lineage>
        <taxon>Eukaryota</taxon>
        <taxon>Fungi</taxon>
        <taxon>Dikarya</taxon>
        <taxon>Basidiomycota</taxon>
        <taxon>Agaricomycotina</taxon>
        <taxon>Agaricomycetes</taxon>
        <taxon>Gloeophyllales</taxon>
        <taxon>Gloeophyllaceae</taxon>
        <taxon>Heliocybe</taxon>
    </lineage>
</organism>
<dbReference type="OrthoDB" id="408973at2759"/>